<dbReference type="PANTHER" id="PTHR34535:SF3">
    <property type="entry name" value="HYDROGENASE MATURATION FACTOR HYPA"/>
    <property type="match status" value="1"/>
</dbReference>
<protein>
    <recommendedName>
        <fullName evidence="5">Hydrogenase maturation factor HypA</fullName>
    </recommendedName>
</protein>
<reference evidence="4" key="1">
    <citation type="journal article" date="2014" name="Front. Microbiol.">
        <title>High frequency of phylogenetically diverse reductive dehalogenase-homologous genes in deep subseafloor sedimentary metagenomes.</title>
        <authorList>
            <person name="Kawai M."/>
            <person name="Futagami T."/>
            <person name="Toyoda A."/>
            <person name="Takaki Y."/>
            <person name="Nishi S."/>
            <person name="Hori S."/>
            <person name="Arai W."/>
            <person name="Tsubouchi T."/>
            <person name="Morono Y."/>
            <person name="Uchiyama I."/>
            <person name="Ito T."/>
            <person name="Fujiyama A."/>
            <person name="Inagaki F."/>
            <person name="Takami H."/>
        </authorList>
    </citation>
    <scope>NUCLEOTIDE SEQUENCE</scope>
    <source>
        <strain evidence="4">Expedition CK06-06</strain>
    </source>
</reference>
<evidence type="ECO:0000256" key="2">
    <source>
        <dbReference type="ARBA" id="ARBA00022723"/>
    </source>
</evidence>
<dbReference type="InterPro" id="IPR000688">
    <property type="entry name" value="HypA/HybF"/>
</dbReference>
<dbReference type="PIRSF" id="PIRSF004761">
    <property type="entry name" value="Hydrgn_mat_HypA"/>
    <property type="match status" value="1"/>
</dbReference>
<dbReference type="NCBIfam" id="TIGR00100">
    <property type="entry name" value="hypA"/>
    <property type="match status" value="1"/>
</dbReference>
<evidence type="ECO:0008006" key="5">
    <source>
        <dbReference type="Google" id="ProtNLM"/>
    </source>
</evidence>
<comment type="caution">
    <text evidence="4">The sequence shown here is derived from an EMBL/GenBank/DDBJ whole genome shotgun (WGS) entry which is preliminary data.</text>
</comment>
<keyword evidence="3" id="KW-0862">Zinc</keyword>
<keyword evidence="1" id="KW-0533">Nickel</keyword>
<evidence type="ECO:0000313" key="4">
    <source>
        <dbReference type="EMBL" id="GAG09600.1"/>
    </source>
</evidence>
<evidence type="ECO:0000256" key="3">
    <source>
        <dbReference type="ARBA" id="ARBA00022833"/>
    </source>
</evidence>
<dbReference type="GO" id="GO:0008270">
    <property type="term" value="F:zinc ion binding"/>
    <property type="evidence" value="ECO:0007669"/>
    <property type="project" value="TreeGrafter"/>
</dbReference>
<name>X0UV54_9ZZZZ</name>
<keyword evidence="2" id="KW-0479">Metal-binding</keyword>
<accession>X0UV54</accession>
<dbReference type="Gene3D" id="3.30.2320.80">
    <property type="match status" value="1"/>
</dbReference>
<dbReference type="GO" id="GO:0016151">
    <property type="term" value="F:nickel cation binding"/>
    <property type="evidence" value="ECO:0007669"/>
    <property type="project" value="InterPro"/>
</dbReference>
<gene>
    <name evidence="4" type="ORF">S01H1_44712</name>
</gene>
<dbReference type="AlphaFoldDB" id="X0UV54"/>
<proteinExistence type="inferred from homology"/>
<dbReference type="GO" id="GO:0051604">
    <property type="term" value="P:protein maturation"/>
    <property type="evidence" value="ECO:0007669"/>
    <property type="project" value="InterPro"/>
</dbReference>
<dbReference type="Pfam" id="PF01155">
    <property type="entry name" value="HypA"/>
    <property type="match status" value="1"/>
</dbReference>
<dbReference type="EMBL" id="BARS01028534">
    <property type="protein sequence ID" value="GAG09600.1"/>
    <property type="molecule type" value="Genomic_DNA"/>
</dbReference>
<evidence type="ECO:0000256" key="1">
    <source>
        <dbReference type="ARBA" id="ARBA00022596"/>
    </source>
</evidence>
<dbReference type="HAMAP" id="MF_00213">
    <property type="entry name" value="HypA_HybF"/>
    <property type="match status" value="1"/>
</dbReference>
<dbReference type="PANTHER" id="PTHR34535">
    <property type="entry name" value="HYDROGENASE MATURATION FACTOR HYPA"/>
    <property type="match status" value="1"/>
</dbReference>
<sequence>MHELAITQSVLDIALEQAEKHNASKITKINLVVGEMSGVVDECVRFYFEFLSKDTIASGATLSFERIPITAHCYDCDATSPLEAFNWICPNCQGGNIEVVAGRELYIDSMELE</sequence>
<organism evidence="4">
    <name type="scientific">marine sediment metagenome</name>
    <dbReference type="NCBI Taxonomy" id="412755"/>
    <lineage>
        <taxon>unclassified sequences</taxon>
        <taxon>metagenomes</taxon>
        <taxon>ecological metagenomes</taxon>
    </lineage>
</organism>